<dbReference type="InterPro" id="IPR001849">
    <property type="entry name" value="PH_domain"/>
</dbReference>
<dbReference type="SMART" id="SM00220">
    <property type="entry name" value="S_TKc"/>
    <property type="match status" value="1"/>
</dbReference>
<keyword evidence="8" id="KW-1185">Reference proteome</keyword>
<dbReference type="Gene3D" id="1.10.510.10">
    <property type="entry name" value="Transferase(Phosphotransferase) domain 1"/>
    <property type="match status" value="1"/>
</dbReference>
<organism evidence="7 8">
    <name type="scientific">Blepharisma stoltei</name>
    <dbReference type="NCBI Taxonomy" id="1481888"/>
    <lineage>
        <taxon>Eukaryota</taxon>
        <taxon>Sar</taxon>
        <taxon>Alveolata</taxon>
        <taxon>Ciliophora</taxon>
        <taxon>Postciliodesmatophora</taxon>
        <taxon>Heterotrichea</taxon>
        <taxon>Heterotrichida</taxon>
        <taxon>Blepharismidae</taxon>
        <taxon>Blepharisma</taxon>
    </lineage>
</organism>
<evidence type="ECO:0000256" key="1">
    <source>
        <dbReference type="ARBA" id="ARBA00011245"/>
    </source>
</evidence>
<dbReference type="GO" id="GO:0004674">
    <property type="term" value="F:protein serine/threonine kinase activity"/>
    <property type="evidence" value="ECO:0007669"/>
    <property type="project" value="UniProtKB-KW"/>
</dbReference>
<dbReference type="GO" id="GO:0005524">
    <property type="term" value="F:ATP binding"/>
    <property type="evidence" value="ECO:0007669"/>
    <property type="project" value="UniProtKB-UniRule"/>
</dbReference>
<keyword evidence="3 4" id="KW-0067">ATP-binding</keyword>
<keyword evidence="5" id="KW-0723">Serine/threonine-protein kinase</keyword>
<dbReference type="PROSITE" id="PS00107">
    <property type="entry name" value="PROTEIN_KINASE_ATP"/>
    <property type="match status" value="1"/>
</dbReference>
<evidence type="ECO:0000256" key="3">
    <source>
        <dbReference type="ARBA" id="ARBA00022840"/>
    </source>
</evidence>
<dbReference type="FunFam" id="1.10.510.10:FF:000571">
    <property type="entry name" value="Maternal embryonic leucine zipper kinase"/>
    <property type="match status" value="1"/>
</dbReference>
<keyword evidence="5" id="KW-0808">Transferase</keyword>
<evidence type="ECO:0000256" key="2">
    <source>
        <dbReference type="ARBA" id="ARBA00022741"/>
    </source>
</evidence>
<dbReference type="EMBL" id="CAJZBQ010000008">
    <property type="protein sequence ID" value="CAG9312643.1"/>
    <property type="molecule type" value="Genomic_DNA"/>
</dbReference>
<evidence type="ECO:0000313" key="8">
    <source>
        <dbReference type="Proteomes" id="UP001162131"/>
    </source>
</evidence>
<dbReference type="AlphaFoldDB" id="A0AAU9IKD1"/>
<comment type="subunit">
    <text evidence="1">Monomer.</text>
</comment>
<evidence type="ECO:0000256" key="5">
    <source>
        <dbReference type="RuleBase" id="RU000304"/>
    </source>
</evidence>
<dbReference type="PANTHER" id="PTHR24347">
    <property type="entry name" value="SERINE/THREONINE-PROTEIN KINASE"/>
    <property type="match status" value="1"/>
</dbReference>
<dbReference type="Proteomes" id="UP001162131">
    <property type="component" value="Unassembled WGS sequence"/>
</dbReference>
<comment type="similarity">
    <text evidence="5">Belongs to the protein kinase superfamily.</text>
</comment>
<keyword evidence="5" id="KW-0418">Kinase</keyword>
<sequence>MSTFYNIAEKSEESFWIKVDFPFVHDYGKLIHGGQLSYFKSNGEIKEAYFFLLSSSYLVCASESGKRKKMSKLKWKTIEPFVESQDKLSRYGFRVRQAGIFKDFFTSTPEDLDVWIEHLSAVSIFTDINSDFEIKCQIGQGTFSSVFLATDLSDNQTYAVKSISKSKLKTKDEIAAIKNEIKVMRALNHPNIVKLHRVYESDSKVELVLDYVEGETLFARLIRTGPFDEEYSAKFIEKFLSVLNYLELKKVLHRDIKLENILLSSNNSPSDFKLIDFGLSCFAKDGIVHSCGSPGYVAPEVLKGVPYGNKVDVFSAGVILYAVLSGRPAFAGRTAQDIFIRNRRCMIVFQKDHWKNVSSHAIEFVRRLTEKEPEDRLSSSEALGHEWFLLFNKEKPNDTNVSAISRLIFQRNEKRRHRILLADSEEQKCFVELHRRRGSLPTYIIPDVKRGIFKDHSHAELADLRDDRKGSV</sequence>
<dbReference type="PROSITE" id="PS00108">
    <property type="entry name" value="PROTEIN_KINASE_ST"/>
    <property type="match status" value="1"/>
</dbReference>
<dbReference type="CDD" id="cd05117">
    <property type="entry name" value="STKc_CAMK"/>
    <property type="match status" value="1"/>
</dbReference>
<comment type="caution">
    <text evidence="7">The sequence shown here is derived from an EMBL/GenBank/DDBJ whole genome shotgun (WGS) entry which is preliminary data.</text>
</comment>
<dbReference type="SUPFAM" id="SSF50729">
    <property type="entry name" value="PH domain-like"/>
    <property type="match status" value="1"/>
</dbReference>
<dbReference type="SUPFAM" id="SSF56112">
    <property type="entry name" value="Protein kinase-like (PK-like)"/>
    <property type="match status" value="1"/>
</dbReference>
<dbReference type="InterPro" id="IPR017441">
    <property type="entry name" value="Protein_kinase_ATP_BS"/>
</dbReference>
<feature type="domain" description="Protein kinase" evidence="6">
    <location>
        <begin position="132"/>
        <end position="388"/>
    </location>
</feature>
<reference evidence="7" key="1">
    <citation type="submission" date="2021-09" db="EMBL/GenBank/DDBJ databases">
        <authorList>
            <consortium name="AG Swart"/>
            <person name="Singh M."/>
            <person name="Singh A."/>
            <person name="Seah K."/>
            <person name="Emmerich C."/>
        </authorList>
    </citation>
    <scope>NUCLEOTIDE SEQUENCE</scope>
    <source>
        <strain evidence="7">ATCC30299</strain>
    </source>
</reference>
<evidence type="ECO:0000256" key="4">
    <source>
        <dbReference type="PROSITE-ProRule" id="PRU10141"/>
    </source>
</evidence>
<protein>
    <recommendedName>
        <fullName evidence="6">Protein kinase domain-containing protein</fullName>
    </recommendedName>
</protein>
<name>A0AAU9IKD1_9CILI</name>
<dbReference type="PROSITE" id="PS50011">
    <property type="entry name" value="PROTEIN_KINASE_DOM"/>
    <property type="match status" value="1"/>
</dbReference>
<accession>A0AAU9IKD1</accession>
<feature type="binding site" evidence="4">
    <location>
        <position position="161"/>
    </location>
    <ligand>
        <name>ATP</name>
        <dbReference type="ChEBI" id="CHEBI:30616"/>
    </ligand>
</feature>
<proteinExistence type="inferred from homology"/>
<dbReference type="InterPro" id="IPR000719">
    <property type="entry name" value="Prot_kinase_dom"/>
</dbReference>
<dbReference type="InterPro" id="IPR011009">
    <property type="entry name" value="Kinase-like_dom_sf"/>
</dbReference>
<evidence type="ECO:0000259" key="6">
    <source>
        <dbReference type="PROSITE" id="PS50011"/>
    </source>
</evidence>
<dbReference type="Pfam" id="PF00069">
    <property type="entry name" value="Pkinase"/>
    <property type="match status" value="1"/>
</dbReference>
<dbReference type="InterPro" id="IPR008271">
    <property type="entry name" value="Ser/Thr_kinase_AS"/>
</dbReference>
<evidence type="ECO:0000313" key="7">
    <source>
        <dbReference type="EMBL" id="CAG9312643.1"/>
    </source>
</evidence>
<keyword evidence="2 4" id="KW-0547">Nucleotide-binding</keyword>
<dbReference type="SMART" id="SM00233">
    <property type="entry name" value="PH"/>
    <property type="match status" value="1"/>
</dbReference>
<gene>
    <name evidence="7" type="ORF">BSTOLATCC_MIC7169</name>
</gene>
<dbReference type="FunFam" id="3.30.200.20:FF:000042">
    <property type="entry name" value="Aurora kinase A"/>
    <property type="match status" value="1"/>
</dbReference>